<keyword evidence="1" id="KW-1133">Transmembrane helix</keyword>
<organism evidence="3 6">
    <name type="scientific">Didymodactylos carnosus</name>
    <dbReference type="NCBI Taxonomy" id="1234261"/>
    <lineage>
        <taxon>Eukaryota</taxon>
        <taxon>Metazoa</taxon>
        <taxon>Spiralia</taxon>
        <taxon>Gnathifera</taxon>
        <taxon>Rotifera</taxon>
        <taxon>Eurotatoria</taxon>
        <taxon>Bdelloidea</taxon>
        <taxon>Philodinida</taxon>
        <taxon>Philodinidae</taxon>
        <taxon>Didymodactylos</taxon>
    </lineage>
</organism>
<name>A0A815T4N2_9BILA</name>
<evidence type="ECO:0000313" key="6">
    <source>
        <dbReference type="Proteomes" id="UP000663829"/>
    </source>
</evidence>
<dbReference type="Proteomes" id="UP000682733">
    <property type="component" value="Unassembled WGS sequence"/>
</dbReference>
<dbReference type="OrthoDB" id="10058324at2759"/>
<proteinExistence type="predicted"/>
<dbReference type="AlphaFoldDB" id="A0A815T4N2"/>
<evidence type="ECO:0000256" key="1">
    <source>
        <dbReference type="SAM" id="Phobius"/>
    </source>
</evidence>
<keyword evidence="1" id="KW-0472">Membrane</keyword>
<dbReference type="Proteomes" id="UP000663829">
    <property type="component" value="Unassembled WGS sequence"/>
</dbReference>
<dbReference type="Gene3D" id="1.20.1070.10">
    <property type="entry name" value="Rhodopsin 7-helix transmembrane proteins"/>
    <property type="match status" value="1"/>
</dbReference>
<evidence type="ECO:0000313" key="3">
    <source>
        <dbReference type="EMBL" id="CAF1501579.1"/>
    </source>
</evidence>
<keyword evidence="1" id="KW-0812">Transmembrane</keyword>
<feature type="transmembrane region" description="Helical" evidence="1">
    <location>
        <begin position="44"/>
        <end position="62"/>
    </location>
</feature>
<evidence type="ECO:0000313" key="4">
    <source>
        <dbReference type="EMBL" id="CAF4163963.1"/>
    </source>
</evidence>
<evidence type="ECO:0000313" key="5">
    <source>
        <dbReference type="EMBL" id="CAF4363163.1"/>
    </source>
</evidence>
<feature type="non-terminal residue" evidence="3">
    <location>
        <position position="1"/>
    </location>
</feature>
<dbReference type="EMBL" id="CAJNOK010022795">
    <property type="protein sequence ID" value="CAF1353452.1"/>
    <property type="molecule type" value="Genomic_DNA"/>
</dbReference>
<reference evidence="3" key="1">
    <citation type="submission" date="2021-02" db="EMBL/GenBank/DDBJ databases">
        <authorList>
            <person name="Nowell W R."/>
        </authorList>
    </citation>
    <scope>NUCLEOTIDE SEQUENCE</scope>
</reference>
<sequence length="201" mass="23655">HYFDLHEYSIVRLIQIIYQHTTGRKPSRNDVRIAYHYHKSFGNILPSIITIIANIFSVIRIIKVKGRTKSLCKPCRRSRESRRVLIIITVECLLAVLNSWFIDVSLSFIYCKQNLSIGNDCPAFIRKYYDLVTILDFINSMTNIPLHCLCGKVFRRELSKMLYTFYQRLICVITCSKIPIRNKSWYGKHNQHHTVLTQKLS</sequence>
<dbReference type="EMBL" id="CAJOBA010044440">
    <property type="protein sequence ID" value="CAF4163963.1"/>
    <property type="molecule type" value="Genomic_DNA"/>
</dbReference>
<comment type="caution">
    <text evidence="3">The sequence shown here is derived from an EMBL/GenBank/DDBJ whole genome shotgun (WGS) entry which is preliminary data.</text>
</comment>
<protein>
    <submittedName>
        <fullName evidence="3">Uncharacterized protein</fullName>
    </submittedName>
</protein>
<keyword evidence="6" id="KW-1185">Reference proteome</keyword>
<dbReference type="Proteomes" id="UP000681722">
    <property type="component" value="Unassembled WGS sequence"/>
</dbReference>
<evidence type="ECO:0000313" key="2">
    <source>
        <dbReference type="EMBL" id="CAF1353452.1"/>
    </source>
</evidence>
<feature type="transmembrane region" description="Helical" evidence="1">
    <location>
        <begin position="83"/>
        <end position="102"/>
    </location>
</feature>
<accession>A0A815T4N2</accession>
<dbReference type="EMBL" id="CAJOBC010087985">
    <property type="protein sequence ID" value="CAF4363163.1"/>
    <property type="molecule type" value="Genomic_DNA"/>
</dbReference>
<gene>
    <name evidence="3" type="ORF">GPM918_LOCUS36705</name>
    <name evidence="2" type="ORF">OVA965_LOCUS30907</name>
    <name evidence="5" type="ORF">SRO942_LOCUS37451</name>
    <name evidence="4" type="ORF">TMI583_LOCUS31723</name>
</gene>
<dbReference type="Proteomes" id="UP000677228">
    <property type="component" value="Unassembled WGS sequence"/>
</dbReference>
<dbReference type="EMBL" id="CAJNOQ010022467">
    <property type="protein sequence ID" value="CAF1501579.1"/>
    <property type="molecule type" value="Genomic_DNA"/>
</dbReference>